<reference evidence="3 4" key="1">
    <citation type="journal article" date="2023" name="BMC Biol.">
        <title>The compact genome of the sponge Oopsacas minuta (Hexactinellida) is lacking key metazoan core genes.</title>
        <authorList>
            <person name="Santini S."/>
            <person name="Schenkelaars Q."/>
            <person name="Jourda C."/>
            <person name="Duchesne M."/>
            <person name="Belahbib H."/>
            <person name="Rocher C."/>
            <person name="Selva M."/>
            <person name="Riesgo A."/>
            <person name="Vervoort M."/>
            <person name="Leys S.P."/>
            <person name="Kodjabachian L."/>
            <person name="Le Bivic A."/>
            <person name="Borchiellini C."/>
            <person name="Claverie J.M."/>
            <person name="Renard E."/>
        </authorList>
    </citation>
    <scope>NUCLEOTIDE SEQUENCE [LARGE SCALE GENOMIC DNA]</scope>
    <source>
        <strain evidence="3">SPO-2</strain>
    </source>
</reference>
<comment type="caution">
    <text evidence="3">The sequence shown here is derived from an EMBL/GenBank/DDBJ whole genome shotgun (WGS) entry which is preliminary data.</text>
</comment>
<proteinExistence type="predicted"/>
<dbReference type="InterPro" id="IPR039207">
    <property type="entry name" value="MMTAG2-like"/>
</dbReference>
<sequence>MPSRGGVRGGKDQFDWEDVKADKYRENYLGHSLKAPIGHVHKVREQNWYMKDGTGDQQKELNEEVRMIKEMESRGMAIALGQEDTNIRDMEEKGESVSLSDKMVKEILGVSSSGKDIKIKKKSKKIKREKKEKKREKNEKSKHSNELKISTNGLTNKSKHKQK</sequence>
<dbReference type="Pfam" id="PF10159">
    <property type="entry name" value="MMtag"/>
    <property type="match status" value="1"/>
</dbReference>
<dbReference type="Proteomes" id="UP001165289">
    <property type="component" value="Unassembled WGS sequence"/>
</dbReference>
<name>A0AAV7K0I5_9METZ</name>
<dbReference type="InterPro" id="IPR019315">
    <property type="entry name" value="MMTA2_N"/>
</dbReference>
<feature type="region of interest" description="Disordered" evidence="1">
    <location>
        <begin position="110"/>
        <end position="163"/>
    </location>
</feature>
<evidence type="ECO:0000313" key="4">
    <source>
        <dbReference type="Proteomes" id="UP001165289"/>
    </source>
</evidence>
<feature type="compositionally biased region" description="Basic residues" evidence="1">
    <location>
        <begin position="118"/>
        <end position="134"/>
    </location>
</feature>
<feature type="domain" description="Multiple myeloma tumor-associated protein 2-like N-terminal" evidence="2">
    <location>
        <begin position="6"/>
        <end position="81"/>
    </location>
</feature>
<dbReference type="EMBL" id="JAKMXF010000221">
    <property type="protein sequence ID" value="KAI6654733.1"/>
    <property type="molecule type" value="Genomic_DNA"/>
</dbReference>
<keyword evidence="4" id="KW-1185">Reference proteome</keyword>
<evidence type="ECO:0000256" key="1">
    <source>
        <dbReference type="SAM" id="MobiDB-lite"/>
    </source>
</evidence>
<accession>A0AAV7K0I5</accession>
<dbReference type="PANTHER" id="PTHR14580">
    <property type="entry name" value="MULTIPLE MYELOMA TUMOR-ASSOCIATED PROTEIN 2 FAMILY MEMBER"/>
    <property type="match status" value="1"/>
</dbReference>
<organism evidence="3 4">
    <name type="scientific">Oopsacas minuta</name>
    <dbReference type="NCBI Taxonomy" id="111878"/>
    <lineage>
        <taxon>Eukaryota</taxon>
        <taxon>Metazoa</taxon>
        <taxon>Porifera</taxon>
        <taxon>Hexactinellida</taxon>
        <taxon>Hexasterophora</taxon>
        <taxon>Lyssacinosida</taxon>
        <taxon>Leucopsacidae</taxon>
        <taxon>Oopsacas</taxon>
    </lineage>
</organism>
<feature type="compositionally biased region" description="Basic and acidic residues" evidence="1">
    <location>
        <begin position="135"/>
        <end position="146"/>
    </location>
</feature>
<protein>
    <submittedName>
        <fullName evidence="3">Multiple myeloma tumor-associated protein 2-like</fullName>
    </submittedName>
</protein>
<gene>
    <name evidence="3" type="ORF">LOD99_2612</name>
</gene>
<dbReference type="AlphaFoldDB" id="A0AAV7K0I5"/>
<dbReference type="PANTHER" id="PTHR14580:SF0">
    <property type="entry name" value="MULTIPLE MYELOMA TUMOR-ASSOCIATED PROTEIN 2"/>
    <property type="match status" value="1"/>
</dbReference>
<evidence type="ECO:0000259" key="2">
    <source>
        <dbReference type="Pfam" id="PF10159"/>
    </source>
</evidence>
<evidence type="ECO:0000313" key="3">
    <source>
        <dbReference type="EMBL" id="KAI6654733.1"/>
    </source>
</evidence>